<dbReference type="InterPro" id="IPR009057">
    <property type="entry name" value="Homeodomain-like_sf"/>
</dbReference>
<dbReference type="Proteomes" id="UP000677918">
    <property type="component" value="Unassembled WGS sequence"/>
</dbReference>
<dbReference type="GO" id="GO:0000976">
    <property type="term" value="F:transcription cis-regulatory region binding"/>
    <property type="evidence" value="ECO:0007669"/>
    <property type="project" value="TreeGrafter"/>
</dbReference>
<dbReference type="RefSeq" id="WP_213411936.1">
    <property type="nucleotide sequence ID" value="NZ_BOVK01000024.1"/>
</dbReference>
<evidence type="ECO:0000256" key="1">
    <source>
        <dbReference type="ARBA" id="ARBA00023125"/>
    </source>
</evidence>
<dbReference type="Gene3D" id="1.10.10.60">
    <property type="entry name" value="Homeodomain-like"/>
    <property type="match status" value="1"/>
</dbReference>
<protein>
    <submittedName>
        <fullName evidence="4">TetR family transcriptional regulator</fullName>
    </submittedName>
</protein>
<evidence type="ECO:0000313" key="5">
    <source>
        <dbReference type="Proteomes" id="UP000677918"/>
    </source>
</evidence>
<dbReference type="EMBL" id="BOVK01000024">
    <property type="protein sequence ID" value="GIQ69131.1"/>
    <property type="molecule type" value="Genomic_DNA"/>
</dbReference>
<evidence type="ECO:0000259" key="3">
    <source>
        <dbReference type="PROSITE" id="PS50977"/>
    </source>
</evidence>
<dbReference type="InterPro" id="IPR036271">
    <property type="entry name" value="Tet_transcr_reg_TetR-rel_C_sf"/>
</dbReference>
<dbReference type="SUPFAM" id="SSF46689">
    <property type="entry name" value="Homeodomain-like"/>
    <property type="match status" value="1"/>
</dbReference>
<sequence>MPASEKQIQNMKQKRATILEQALRLFSEYGYYDTTIQKVAKASKVSFGSVFTYFENKEALFHAVVAEPLQEREAEILDFQTDPEHPMEEIERMVRDHLYQFAKMGIYLRLIQQIIGQPSTFAKEYSLLRQFHKNLVQRLALLIQKGQEKGQLRASDAEKTAITYTSFLIGLRLNITNEPDHPVWEQFAPCAVQIFGPIR</sequence>
<name>A0A8J4H3Z0_9BACL</name>
<dbReference type="GO" id="GO:0003700">
    <property type="term" value="F:DNA-binding transcription factor activity"/>
    <property type="evidence" value="ECO:0007669"/>
    <property type="project" value="TreeGrafter"/>
</dbReference>
<dbReference type="PROSITE" id="PS01081">
    <property type="entry name" value="HTH_TETR_1"/>
    <property type="match status" value="1"/>
</dbReference>
<reference evidence="4" key="1">
    <citation type="submission" date="2021-04" db="EMBL/GenBank/DDBJ databases">
        <title>Draft genome sequence of Xylanibacillus composti strain K13.</title>
        <authorList>
            <person name="Uke A."/>
            <person name="Chhe C."/>
            <person name="Baramee S."/>
            <person name="Kosugi A."/>
        </authorList>
    </citation>
    <scope>NUCLEOTIDE SEQUENCE</scope>
    <source>
        <strain evidence="4">K13</strain>
    </source>
</reference>
<proteinExistence type="predicted"/>
<feature type="domain" description="HTH tetR-type" evidence="3">
    <location>
        <begin position="12"/>
        <end position="72"/>
    </location>
</feature>
<feature type="DNA-binding region" description="H-T-H motif" evidence="2">
    <location>
        <begin position="35"/>
        <end position="54"/>
    </location>
</feature>
<dbReference type="Pfam" id="PF00440">
    <property type="entry name" value="TetR_N"/>
    <property type="match status" value="1"/>
</dbReference>
<dbReference type="AlphaFoldDB" id="A0A8J4H3Z0"/>
<dbReference type="InterPro" id="IPR001647">
    <property type="entry name" value="HTH_TetR"/>
</dbReference>
<accession>A0A8J4H3Z0</accession>
<dbReference type="InterPro" id="IPR023772">
    <property type="entry name" value="DNA-bd_HTH_TetR-type_CS"/>
</dbReference>
<evidence type="ECO:0000313" key="4">
    <source>
        <dbReference type="EMBL" id="GIQ69131.1"/>
    </source>
</evidence>
<dbReference type="PROSITE" id="PS50977">
    <property type="entry name" value="HTH_TETR_2"/>
    <property type="match status" value="1"/>
</dbReference>
<keyword evidence="5" id="KW-1185">Reference proteome</keyword>
<keyword evidence="1 2" id="KW-0238">DNA-binding</keyword>
<dbReference type="InterPro" id="IPR050109">
    <property type="entry name" value="HTH-type_TetR-like_transc_reg"/>
</dbReference>
<gene>
    <name evidence="4" type="ORF">XYCOK13_19550</name>
</gene>
<dbReference type="PANTHER" id="PTHR30055:SF226">
    <property type="entry name" value="HTH-TYPE TRANSCRIPTIONAL REGULATOR PKSA"/>
    <property type="match status" value="1"/>
</dbReference>
<evidence type="ECO:0000256" key="2">
    <source>
        <dbReference type="PROSITE-ProRule" id="PRU00335"/>
    </source>
</evidence>
<organism evidence="4 5">
    <name type="scientific">Xylanibacillus composti</name>
    <dbReference type="NCBI Taxonomy" id="1572762"/>
    <lineage>
        <taxon>Bacteria</taxon>
        <taxon>Bacillati</taxon>
        <taxon>Bacillota</taxon>
        <taxon>Bacilli</taxon>
        <taxon>Bacillales</taxon>
        <taxon>Paenibacillaceae</taxon>
        <taxon>Xylanibacillus</taxon>
    </lineage>
</organism>
<dbReference type="SUPFAM" id="SSF48498">
    <property type="entry name" value="Tetracyclin repressor-like, C-terminal domain"/>
    <property type="match status" value="1"/>
</dbReference>
<dbReference type="PANTHER" id="PTHR30055">
    <property type="entry name" value="HTH-TYPE TRANSCRIPTIONAL REGULATOR RUTR"/>
    <property type="match status" value="1"/>
</dbReference>
<dbReference type="Gene3D" id="1.10.357.10">
    <property type="entry name" value="Tetracycline Repressor, domain 2"/>
    <property type="match status" value="1"/>
</dbReference>
<comment type="caution">
    <text evidence="4">The sequence shown here is derived from an EMBL/GenBank/DDBJ whole genome shotgun (WGS) entry which is preliminary data.</text>
</comment>
<dbReference type="PRINTS" id="PR00455">
    <property type="entry name" value="HTHTETR"/>
</dbReference>